<name>A0ABM3YUU4_PANGU</name>
<dbReference type="RefSeq" id="XP_060539878.1">
    <property type="nucleotide sequence ID" value="XM_060683895.1"/>
</dbReference>
<keyword evidence="4 10" id="KW-0863">Zinc-finger</keyword>
<dbReference type="SUPFAM" id="SSF57667">
    <property type="entry name" value="beta-beta-alpha zinc fingers"/>
    <property type="match status" value="2"/>
</dbReference>
<dbReference type="SUPFAM" id="SSF140996">
    <property type="entry name" value="Hermes dimerisation domain"/>
    <property type="match status" value="1"/>
</dbReference>
<feature type="compositionally biased region" description="Gly residues" evidence="11">
    <location>
        <begin position="69"/>
        <end position="80"/>
    </location>
</feature>
<dbReference type="PANTHER" id="PTHR24383">
    <property type="entry name" value="ZINC FINGER PROTEIN"/>
    <property type="match status" value="1"/>
</dbReference>
<organism evidence="13 14">
    <name type="scientific">Pantherophis guttatus</name>
    <name type="common">Corn snake</name>
    <name type="synonym">Elaphe guttata</name>
    <dbReference type="NCBI Taxonomy" id="94885"/>
    <lineage>
        <taxon>Eukaryota</taxon>
        <taxon>Metazoa</taxon>
        <taxon>Chordata</taxon>
        <taxon>Craniata</taxon>
        <taxon>Vertebrata</taxon>
        <taxon>Euteleostomi</taxon>
        <taxon>Lepidosauria</taxon>
        <taxon>Squamata</taxon>
        <taxon>Bifurcata</taxon>
        <taxon>Unidentata</taxon>
        <taxon>Episquamata</taxon>
        <taxon>Toxicofera</taxon>
        <taxon>Serpentes</taxon>
        <taxon>Colubroidea</taxon>
        <taxon>Colubridae</taxon>
        <taxon>Colubrinae</taxon>
        <taxon>Pantherophis</taxon>
    </lineage>
</organism>
<keyword evidence="9" id="KW-0539">Nucleus</keyword>
<feature type="region of interest" description="Disordered" evidence="11">
    <location>
        <begin position="1"/>
        <end position="128"/>
    </location>
</feature>
<proteinExistence type="predicted"/>
<keyword evidence="2" id="KW-0479">Metal-binding</keyword>
<comment type="subcellular location">
    <subcellularLocation>
        <location evidence="1">Nucleus</location>
    </subcellularLocation>
</comment>
<keyword evidence="5" id="KW-0862">Zinc</keyword>
<dbReference type="PROSITE" id="PS50157">
    <property type="entry name" value="ZINC_FINGER_C2H2_2"/>
    <property type="match status" value="4"/>
</dbReference>
<dbReference type="InterPro" id="IPR012337">
    <property type="entry name" value="RNaseH-like_sf"/>
</dbReference>
<dbReference type="InterPro" id="IPR013087">
    <property type="entry name" value="Znf_C2H2_type"/>
</dbReference>
<feature type="compositionally biased region" description="Polar residues" evidence="11">
    <location>
        <begin position="424"/>
        <end position="440"/>
    </location>
</feature>
<evidence type="ECO:0000256" key="9">
    <source>
        <dbReference type="ARBA" id="ARBA00023242"/>
    </source>
</evidence>
<feature type="domain" description="C2H2-type" evidence="12">
    <location>
        <begin position="213"/>
        <end position="240"/>
    </location>
</feature>
<feature type="domain" description="C2H2-type" evidence="12">
    <location>
        <begin position="319"/>
        <end position="346"/>
    </location>
</feature>
<evidence type="ECO:0000256" key="4">
    <source>
        <dbReference type="ARBA" id="ARBA00022771"/>
    </source>
</evidence>
<reference evidence="14" key="1">
    <citation type="submission" date="2025-08" db="UniProtKB">
        <authorList>
            <consortium name="RefSeq"/>
        </authorList>
    </citation>
    <scope>IDENTIFICATION</scope>
    <source>
        <tissue evidence="14">Blood</tissue>
    </source>
</reference>
<feature type="domain" description="C2H2-type" evidence="12">
    <location>
        <begin position="374"/>
        <end position="401"/>
    </location>
</feature>
<dbReference type="SMART" id="SM00355">
    <property type="entry name" value="ZnF_C2H2"/>
    <property type="match status" value="4"/>
</dbReference>
<evidence type="ECO:0000256" key="10">
    <source>
        <dbReference type="PROSITE-ProRule" id="PRU00042"/>
    </source>
</evidence>
<dbReference type="Gene3D" id="3.30.160.60">
    <property type="entry name" value="Classic Zinc Finger"/>
    <property type="match status" value="2"/>
</dbReference>
<dbReference type="Gene3D" id="1.10.10.1070">
    <property type="entry name" value="Zinc finger, BED domain-containing"/>
    <property type="match status" value="1"/>
</dbReference>
<evidence type="ECO:0000256" key="3">
    <source>
        <dbReference type="ARBA" id="ARBA00022737"/>
    </source>
</evidence>
<gene>
    <name evidence="14" type="primary">ZNF618</name>
</gene>
<feature type="compositionally biased region" description="Low complexity" evidence="11">
    <location>
        <begin position="13"/>
        <end position="48"/>
    </location>
</feature>
<keyword evidence="6" id="KW-0805">Transcription regulation</keyword>
<dbReference type="GeneID" id="117676662"/>
<evidence type="ECO:0000313" key="13">
    <source>
        <dbReference type="Proteomes" id="UP001652622"/>
    </source>
</evidence>
<dbReference type="Proteomes" id="UP001652622">
    <property type="component" value="Unplaced"/>
</dbReference>
<evidence type="ECO:0000256" key="6">
    <source>
        <dbReference type="ARBA" id="ARBA00023015"/>
    </source>
</evidence>
<accession>A0ABM3YUU4</accession>
<dbReference type="SUPFAM" id="SSF53098">
    <property type="entry name" value="Ribonuclease H-like"/>
    <property type="match status" value="1"/>
</dbReference>
<evidence type="ECO:0000256" key="1">
    <source>
        <dbReference type="ARBA" id="ARBA00004123"/>
    </source>
</evidence>
<evidence type="ECO:0000313" key="14">
    <source>
        <dbReference type="RefSeq" id="XP_060539878.1"/>
    </source>
</evidence>
<feature type="compositionally biased region" description="Basic and acidic residues" evidence="11">
    <location>
        <begin position="843"/>
        <end position="852"/>
    </location>
</feature>
<sequence>MSSQGAEEPEPPTRAAAAREAAPAAAAPHCAPRGSGGSSSLASESGGPARREPPLPPLARQPSPMKEPGGPGAAGGGGEGAAAASPEGKEGTGGAVAPATGAQIEGGSNGSGGSSVNVGTRASVGRERLKRTQKIMKAEGCDSAMPQASPSEDAAAMTEVKVKTEVPDDYIQEVVWQDDPKEPKKKGGGVAEVPAEICVVIGGVRNQQTLGSYECGICGKKYKYYNCFQTHVRAHRDTEAASGEGASPGNNFRYTCDICGKKYKYYSCFQEHRDLHAVDDPYDQAMIAKEEVKEEEPEPFQKIGPSMIDRVCNLKTGNYTCEFCGKQYKYYTPYQEHVALHAPIKSAFSRRVESKLQNNFEETNSSSQNSSEPYTCGACGIQFQFYNNLLEHMQSHAADNENNIASNQPRSPPAVVEEKWKPQPQRNNSNNTSAGSSLLNSPIPEKERQNIAERLLRVMCADLGTLSVVSGKEFVKLAQSLVDNGARYGAFSVTEILGNFNTLALKHLPRMYNQVKVKVTCALGSNACLGIGVTCHSQSIGPDSCYILTAYQAEGSCIKSYVLGIKGVDIRDNGDLVHHWVQNVLSEFVMSEIRTVYVTDCKVNSSAFSKAGMCLRCSACALTSVVQSVLNKRTLQARNMHEVIELLNVCEDLAGSAGISKETFGSLEETSPPPCWNSITDSLLLVHERYEQICEFYSRAKKLNLIQNLNKHLLSNLAAILAPVKQAVIELSNESRPTLQLVLPTYVKLEKLFTSKANDAGIVSKLCHLFLEALKENFKVHSAHKVAMILDPQQKLRPVPPYQHEEIIGKVCELIHEVKESWAEEPDFEPASKKSRTSSESSPTREEDRSGKSEVYDYLQEPLFQAAPDLFQYWSCVTQKHTKLARLAFWLLAVPAVGARSNCVNMCEQALLIKRRRLLSPEDMNKLMFLKSNML</sequence>
<dbReference type="PANTHER" id="PTHR24383:SF12">
    <property type="entry name" value="ZINC FINGER PROTEIN 618"/>
    <property type="match status" value="1"/>
</dbReference>
<feature type="region of interest" description="Disordered" evidence="11">
    <location>
        <begin position="824"/>
        <end position="852"/>
    </location>
</feature>
<evidence type="ECO:0000259" key="12">
    <source>
        <dbReference type="PROSITE" id="PS50157"/>
    </source>
</evidence>
<keyword evidence="7" id="KW-0238">DNA-binding</keyword>
<feature type="domain" description="C2H2-type" evidence="12">
    <location>
        <begin position="254"/>
        <end position="281"/>
    </location>
</feature>
<evidence type="ECO:0000256" key="2">
    <source>
        <dbReference type="ARBA" id="ARBA00022723"/>
    </source>
</evidence>
<feature type="region of interest" description="Disordered" evidence="11">
    <location>
        <begin position="402"/>
        <end position="443"/>
    </location>
</feature>
<evidence type="ECO:0000256" key="7">
    <source>
        <dbReference type="ARBA" id="ARBA00023125"/>
    </source>
</evidence>
<protein>
    <submittedName>
        <fullName evidence="14">Zinc finger protein 618 isoform X16</fullName>
    </submittedName>
</protein>
<evidence type="ECO:0000256" key="5">
    <source>
        <dbReference type="ARBA" id="ARBA00022833"/>
    </source>
</evidence>
<evidence type="ECO:0000256" key="11">
    <source>
        <dbReference type="SAM" id="MobiDB-lite"/>
    </source>
</evidence>
<dbReference type="InterPro" id="IPR036236">
    <property type="entry name" value="Znf_C2H2_sf"/>
</dbReference>
<evidence type="ECO:0000256" key="8">
    <source>
        <dbReference type="ARBA" id="ARBA00023163"/>
    </source>
</evidence>
<keyword evidence="3" id="KW-0677">Repeat</keyword>
<keyword evidence="13" id="KW-1185">Reference proteome</keyword>
<keyword evidence="8" id="KW-0804">Transcription</keyword>
<dbReference type="PROSITE" id="PS00028">
    <property type="entry name" value="ZINC_FINGER_C2H2_1"/>
    <property type="match status" value="4"/>
</dbReference>